<evidence type="ECO:0008006" key="3">
    <source>
        <dbReference type="Google" id="ProtNLM"/>
    </source>
</evidence>
<dbReference type="VEuPathDB" id="FungiDB:KRP22_4622"/>
<reference evidence="1" key="2">
    <citation type="submission" date="2015-06" db="UniProtKB">
        <authorList>
            <consortium name="EnsemblProtists"/>
        </authorList>
    </citation>
    <scope>IDENTIFICATION</scope>
    <source>
        <strain evidence="1">Pr102</strain>
    </source>
</reference>
<dbReference type="AlphaFoldDB" id="H3H3D7"/>
<dbReference type="Proteomes" id="UP000005238">
    <property type="component" value="Unassembled WGS sequence"/>
</dbReference>
<organism evidence="1 2">
    <name type="scientific">Phytophthora ramorum</name>
    <name type="common">Sudden oak death agent</name>
    <dbReference type="NCBI Taxonomy" id="164328"/>
    <lineage>
        <taxon>Eukaryota</taxon>
        <taxon>Sar</taxon>
        <taxon>Stramenopiles</taxon>
        <taxon>Oomycota</taxon>
        <taxon>Peronosporomycetes</taxon>
        <taxon>Peronosporales</taxon>
        <taxon>Peronosporaceae</taxon>
        <taxon>Phytophthora</taxon>
    </lineage>
</organism>
<sequence>MLTSQQYLPSTEFCDQKKFQATNGDMVSMNFEVVPLPEGQSIRSIVNALQTFVYNIEISMSEAVGDITIREDDDDEKPGASVVQHRLVTKIGSLVQIEANNIAFGEYRPAGAADSEVALLVSDAVDADELFPYRPQTRIRQDMTTIIKLAWSNEGGKSVVVLIRWVCLRIRKSDVCLPPLVVDRIRNGVDKVGEAMLATARHTAAMTN</sequence>
<name>H3H3D7_PHYRM</name>
<dbReference type="InParanoid" id="H3H3D7"/>
<dbReference type="EnsemblProtists" id="Phyra84995">
    <property type="protein sequence ID" value="Phyra84995"/>
    <property type="gene ID" value="Phyra84995"/>
</dbReference>
<dbReference type="OMA" id="NIAFGEY"/>
<protein>
    <recommendedName>
        <fullName evidence="3">START domain-containing protein</fullName>
    </recommendedName>
</protein>
<dbReference type="EMBL" id="DS566130">
    <property type="status" value="NOT_ANNOTATED_CDS"/>
    <property type="molecule type" value="Genomic_DNA"/>
</dbReference>
<accession>H3H3D7</accession>
<keyword evidence="2" id="KW-1185">Reference proteome</keyword>
<evidence type="ECO:0000313" key="1">
    <source>
        <dbReference type="EnsemblProtists" id="Phyra84995"/>
    </source>
</evidence>
<dbReference type="HOGENOM" id="CLU_036567_2_0_1"/>
<proteinExistence type="predicted"/>
<dbReference type="VEuPathDB" id="FungiDB:KRP23_13925"/>
<evidence type="ECO:0000313" key="2">
    <source>
        <dbReference type="Proteomes" id="UP000005238"/>
    </source>
</evidence>
<dbReference type="eggNOG" id="ENOG502RB86">
    <property type="taxonomic scope" value="Eukaryota"/>
</dbReference>
<reference evidence="2" key="1">
    <citation type="journal article" date="2006" name="Science">
        <title>Phytophthora genome sequences uncover evolutionary origins and mechanisms of pathogenesis.</title>
        <authorList>
            <person name="Tyler B.M."/>
            <person name="Tripathy S."/>
            <person name="Zhang X."/>
            <person name="Dehal P."/>
            <person name="Jiang R.H."/>
            <person name="Aerts A."/>
            <person name="Arredondo F.D."/>
            <person name="Baxter L."/>
            <person name="Bensasson D."/>
            <person name="Beynon J.L."/>
            <person name="Chapman J."/>
            <person name="Damasceno C.M."/>
            <person name="Dorrance A.E."/>
            <person name="Dou D."/>
            <person name="Dickerman A.W."/>
            <person name="Dubchak I.L."/>
            <person name="Garbelotto M."/>
            <person name="Gijzen M."/>
            <person name="Gordon S.G."/>
            <person name="Govers F."/>
            <person name="Grunwald N.J."/>
            <person name="Huang W."/>
            <person name="Ivors K.L."/>
            <person name="Jones R.W."/>
            <person name="Kamoun S."/>
            <person name="Krampis K."/>
            <person name="Lamour K.H."/>
            <person name="Lee M.K."/>
            <person name="McDonald W.H."/>
            <person name="Medina M."/>
            <person name="Meijer H.J."/>
            <person name="Nordberg E.K."/>
            <person name="Maclean D.J."/>
            <person name="Ospina-Giraldo M.D."/>
            <person name="Morris P.F."/>
            <person name="Phuntumart V."/>
            <person name="Putnam N.H."/>
            <person name="Rash S."/>
            <person name="Rose J.K."/>
            <person name="Sakihama Y."/>
            <person name="Salamov A.A."/>
            <person name="Savidor A."/>
            <person name="Scheuring C.F."/>
            <person name="Smith B.M."/>
            <person name="Sobral B.W."/>
            <person name="Terry A."/>
            <person name="Torto-Alalibo T.A."/>
            <person name="Win J."/>
            <person name="Xu Z."/>
            <person name="Zhang H."/>
            <person name="Grigoriev I.V."/>
            <person name="Rokhsar D.S."/>
            <person name="Boore J.L."/>
        </authorList>
    </citation>
    <scope>NUCLEOTIDE SEQUENCE [LARGE SCALE GENOMIC DNA]</scope>
    <source>
        <strain evidence="2">Pr102</strain>
    </source>
</reference>